<evidence type="ECO:0000313" key="2">
    <source>
        <dbReference type="EMBL" id="GCC45349.1"/>
    </source>
</evidence>
<name>A0A401TRV5_CHIPU</name>
<evidence type="ECO:0000313" key="3">
    <source>
        <dbReference type="Proteomes" id="UP000287033"/>
    </source>
</evidence>
<evidence type="ECO:0000256" key="1">
    <source>
        <dbReference type="SAM" id="MobiDB-lite"/>
    </source>
</evidence>
<feature type="compositionally biased region" description="Basic and acidic residues" evidence="1">
    <location>
        <begin position="77"/>
        <end position="102"/>
    </location>
</feature>
<sequence>MSLRLAHALSLPAPIPRACGARSPPSRALTVELSVCLRRRLPQELGGPVQQRVAEQRRESVRHHPRPALARSQTLREQLRGDGVDGDRPGPLVRRDRPGPRI</sequence>
<keyword evidence="3" id="KW-1185">Reference proteome</keyword>
<dbReference type="EMBL" id="BEZZ01157233">
    <property type="protein sequence ID" value="GCC45349.1"/>
    <property type="molecule type" value="Genomic_DNA"/>
</dbReference>
<organism evidence="2 3">
    <name type="scientific">Chiloscyllium punctatum</name>
    <name type="common">Brownbanded bambooshark</name>
    <name type="synonym">Hemiscyllium punctatum</name>
    <dbReference type="NCBI Taxonomy" id="137246"/>
    <lineage>
        <taxon>Eukaryota</taxon>
        <taxon>Metazoa</taxon>
        <taxon>Chordata</taxon>
        <taxon>Craniata</taxon>
        <taxon>Vertebrata</taxon>
        <taxon>Chondrichthyes</taxon>
        <taxon>Elasmobranchii</taxon>
        <taxon>Galeomorphii</taxon>
        <taxon>Galeoidea</taxon>
        <taxon>Orectolobiformes</taxon>
        <taxon>Hemiscylliidae</taxon>
        <taxon>Chiloscyllium</taxon>
    </lineage>
</organism>
<feature type="region of interest" description="Disordered" evidence="1">
    <location>
        <begin position="44"/>
        <end position="102"/>
    </location>
</feature>
<accession>A0A401TRV5</accession>
<dbReference type="Proteomes" id="UP000287033">
    <property type="component" value="Unassembled WGS sequence"/>
</dbReference>
<comment type="caution">
    <text evidence="2">The sequence shown here is derived from an EMBL/GenBank/DDBJ whole genome shotgun (WGS) entry which is preliminary data.</text>
</comment>
<gene>
    <name evidence="2" type="ORF">chiPu_0029455</name>
</gene>
<reference evidence="2 3" key="1">
    <citation type="journal article" date="2018" name="Nat. Ecol. Evol.">
        <title>Shark genomes provide insights into elasmobranch evolution and the origin of vertebrates.</title>
        <authorList>
            <person name="Hara Y"/>
            <person name="Yamaguchi K"/>
            <person name="Onimaru K"/>
            <person name="Kadota M"/>
            <person name="Koyanagi M"/>
            <person name="Keeley SD"/>
            <person name="Tatsumi K"/>
            <person name="Tanaka K"/>
            <person name="Motone F"/>
            <person name="Kageyama Y"/>
            <person name="Nozu R"/>
            <person name="Adachi N"/>
            <person name="Nishimura O"/>
            <person name="Nakagawa R"/>
            <person name="Tanegashima C"/>
            <person name="Kiyatake I"/>
            <person name="Matsumoto R"/>
            <person name="Murakumo K"/>
            <person name="Nishida K"/>
            <person name="Terakita A"/>
            <person name="Kuratani S"/>
            <person name="Sato K"/>
            <person name="Hyodo S Kuraku.S."/>
        </authorList>
    </citation>
    <scope>NUCLEOTIDE SEQUENCE [LARGE SCALE GENOMIC DNA]</scope>
</reference>
<dbReference type="AlphaFoldDB" id="A0A401TRV5"/>
<proteinExistence type="predicted"/>
<protein>
    <submittedName>
        <fullName evidence="2">Uncharacterized protein</fullName>
    </submittedName>
</protein>